<evidence type="ECO:0000313" key="2">
    <source>
        <dbReference type="EMBL" id="GIJ55190.1"/>
    </source>
</evidence>
<dbReference type="SUPFAM" id="SSF56281">
    <property type="entry name" value="Metallo-hydrolase/oxidoreductase"/>
    <property type="match status" value="1"/>
</dbReference>
<evidence type="ECO:0000313" key="3">
    <source>
        <dbReference type="Proteomes" id="UP000612585"/>
    </source>
</evidence>
<gene>
    <name evidence="2" type="ORF">Vau01_027060</name>
</gene>
<accession>A0A8J3Z5B2</accession>
<comment type="caution">
    <text evidence="2">The sequence shown here is derived from an EMBL/GenBank/DDBJ whole genome shotgun (WGS) entry which is preliminary data.</text>
</comment>
<dbReference type="InterPro" id="IPR036866">
    <property type="entry name" value="RibonucZ/Hydroxyglut_hydro"/>
</dbReference>
<dbReference type="InterPro" id="IPR001279">
    <property type="entry name" value="Metallo-B-lactamas"/>
</dbReference>
<keyword evidence="3" id="KW-1185">Reference proteome</keyword>
<dbReference type="Pfam" id="PF00753">
    <property type="entry name" value="Lactamase_B"/>
    <property type="match status" value="1"/>
</dbReference>
<dbReference type="AlphaFoldDB" id="A0A8J3Z5B2"/>
<dbReference type="EMBL" id="BOPG01000014">
    <property type="protein sequence ID" value="GIJ55190.1"/>
    <property type="molecule type" value="Genomic_DNA"/>
</dbReference>
<dbReference type="Proteomes" id="UP000612585">
    <property type="component" value="Unassembled WGS sequence"/>
</dbReference>
<organism evidence="2 3">
    <name type="scientific">Virgisporangium aurantiacum</name>
    <dbReference type="NCBI Taxonomy" id="175570"/>
    <lineage>
        <taxon>Bacteria</taxon>
        <taxon>Bacillati</taxon>
        <taxon>Actinomycetota</taxon>
        <taxon>Actinomycetes</taxon>
        <taxon>Micromonosporales</taxon>
        <taxon>Micromonosporaceae</taxon>
        <taxon>Virgisporangium</taxon>
    </lineage>
</organism>
<feature type="domain" description="Metallo-beta-lactamase" evidence="1">
    <location>
        <begin position="74"/>
        <end position="239"/>
    </location>
</feature>
<dbReference type="RefSeq" id="WP_203991661.1">
    <property type="nucleotide sequence ID" value="NZ_BOPG01000014.1"/>
</dbReference>
<dbReference type="PANTHER" id="PTHR36839:SF1">
    <property type="entry name" value="METALLO-BETA-LACTAMASE FAMILY PROTEIN (AFU_ORTHOLOGUE AFUA_5G12770)"/>
    <property type="match status" value="1"/>
</dbReference>
<dbReference type="Gene3D" id="3.60.15.10">
    <property type="entry name" value="Ribonuclease Z/Hydroxyacylglutathione hydrolase-like"/>
    <property type="match status" value="1"/>
</dbReference>
<protein>
    <recommendedName>
        <fullName evidence="1">Metallo-beta-lactamase domain-containing protein</fullName>
    </recommendedName>
</protein>
<dbReference type="SMART" id="SM00849">
    <property type="entry name" value="Lactamase_B"/>
    <property type="match status" value="1"/>
</dbReference>
<dbReference type="PANTHER" id="PTHR36839">
    <property type="entry name" value="METALLO-BETA-LACTAMASE FAMILY PROTEIN (AFU_ORTHOLOGUE AFUA_5G12770)"/>
    <property type="match status" value="1"/>
</dbReference>
<reference evidence="2" key="1">
    <citation type="submission" date="2021-01" db="EMBL/GenBank/DDBJ databases">
        <title>Whole genome shotgun sequence of Virgisporangium aurantiacum NBRC 16421.</title>
        <authorList>
            <person name="Komaki H."/>
            <person name="Tamura T."/>
        </authorList>
    </citation>
    <scope>NUCLEOTIDE SEQUENCE</scope>
    <source>
        <strain evidence="2">NBRC 16421</strain>
    </source>
</reference>
<name>A0A8J3Z5B2_9ACTN</name>
<proteinExistence type="predicted"/>
<sequence>MAFSGAPICRTCGVQQDVEAEVCPICADDRQYVGWNGQLWTTVTSLAADGHRGVVREEGPGLYGVGAEPATAIGQRALLVPGEGGNVLWDCVSVIDDATVDAVRAQGGIAAIAISHPHFFGSMVEWSDAFGGVPIYVHEADREWVRRSGNVVLWSGDTREILPGRTLVNCGVHFPGGTVLHWAGGRALCTGDIVMVVMDRRWVSFMYSYPNLIPEHPETIARAVRLLEPFDFDSIYGGWWGRVLTGDAKSRLLASAARYNEHIGVDR</sequence>
<evidence type="ECO:0000259" key="1">
    <source>
        <dbReference type="SMART" id="SM00849"/>
    </source>
</evidence>